<dbReference type="InterPro" id="IPR050309">
    <property type="entry name" value="Type-B_Carboxylest/Lipase"/>
</dbReference>
<organism evidence="3 4">
    <name type="scientific">Rotaria sordida</name>
    <dbReference type="NCBI Taxonomy" id="392033"/>
    <lineage>
        <taxon>Eukaryota</taxon>
        <taxon>Metazoa</taxon>
        <taxon>Spiralia</taxon>
        <taxon>Gnathifera</taxon>
        <taxon>Rotifera</taxon>
        <taxon>Eurotatoria</taxon>
        <taxon>Bdelloidea</taxon>
        <taxon>Philodinida</taxon>
        <taxon>Philodinidae</taxon>
        <taxon>Rotaria</taxon>
    </lineage>
</organism>
<dbReference type="EMBL" id="CAJNOL010001571">
    <property type="protein sequence ID" value="CAF1383947.1"/>
    <property type="molecule type" value="Genomic_DNA"/>
</dbReference>
<protein>
    <recommendedName>
        <fullName evidence="1">Carboxylesterase type B domain-containing protein</fullName>
    </recommendedName>
</protein>
<feature type="domain" description="Carboxylesterase type B" evidence="1">
    <location>
        <begin position="175"/>
        <end position="646"/>
    </location>
</feature>
<dbReference type="Proteomes" id="UP000663854">
    <property type="component" value="Unassembled WGS sequence"/>
</dbReference>
<dbReference type="InterPro" id="IPR029058">
    <property type="entry name" value="AB_hydrolase_fold"/>
</dbReference>
<reference evidence="3" key="1">
    <citation type="submission" date="2021-02" db="EMBL/GenBank/DDBJ databases">
        <authorList>
            <person name="Nowell W R."/>
        </authorList>
    </citation>
    <scope>NUCLEOTIDE SEQUENCE</scope>
</reference>
<dbReference type="Proteomes" id="UP000663870">
    <property type="component" value="Unassembled WGS sequence"/>
</dbReference>
<evidence type="ECO:0000313" key="3">
    <source>
        <dbReference type="EMBL" id="CAF1383947.1"/>
    </source>
</evidence>
<dbReference type="PANTHER" id="PTHR11559">
    <property type="entry name" value="CARBOXYLESTERASE"/>
    <property type="match status" value="1"/>
</dbReference>
<dbReference type="EMBL" id="CAJNOH010000917">
    <property type="protein sequence ID" value="CAF1147598.1"/>
    <property type="molecule type" value="Genomic_DNA"/>
</dbReference>
<evidence type="ECO:0000313" key="2">
    <source>
        <dbReference type="EMBL" id="CAF1147598.1"/>
    </source>
</evidence>
<dbReference type="Gene3D" id="3.40.50.1820">
    <property type="entry name" value="alpha/beta hydrolase"/>
    <property type="match status" value="1"/>
</dbReference>
<keyword evidence="4" id="KW-1185">Reference proteome</keyword>
<dbReference type="Gene3D" id="3.60.10.10">
    <property type="entry name" value="Endonuclease/exonuclease/phosphatase"/>
    <property type="match status" value="1"/>
</dbReference>
<evidence type="ECO:0000259" key="1">
    <source>
        <dbReference type="Pfam" id="PF00135"/>
    </source>
</evidence>
<dbReference type="InterPro" id="IPR002018">
    <property type="entry name" value="CarbesteraseB"/>
</dbReference>
<comment type="caution">
    <text evidence="3">The sequence shown here is derived from an EMBL/GenBank/DDBJ whole genome shotgun (WGS) entry which is preliminary data.</text>
</comment>
<dbReference type="InterPro" id="IPR036691">
    <property type="entry name" value="Endo/exonu/phosph_ase_sf"/>
</dbReference>
<name>A0A815K1P1_9BILA</name>
<sequence length="836" mass="94930">MTIHFKIVAYNIFEGGVNTSNPTGNEHSFNRLTAIAAFLRSLNPTLVVLTELNGFDSLRFSDFANQWNHQYTAFLNASTGFHLGISSLFPLIELAQVKHDMHHGALLVQVNFNDEMKIGLVATHLNPSTASARTIEAKMIIDQIKKQDLQDWIIAGDLNSLSEHDAAYYQPSTKIRYAKIIRWKPPIDLASEPFPNGSFHATSFGPCCPQATSPIYIPKQDEQCLYLNIYKPIVSSNHSLLPVFVWIHGGGHRRGCSSQNIPLLYNGTNMIAHSPADQTVIVITINYRLGVLADMYLKELIEENPKWPTAGNYMYLDMLSALRWIKKNIQDYGGDPNNIALFGESAGGLSVIDLGAIKGSVNLYRTAISQSGLGSPGAYSSYYNMSHALNYSNSVVQQLNCANDDQDKVLLCLRNSSIEDLLTAYGNRYTRPIIDNYFFPRYPPLAIKNGMYNKDLSLIMGNNDDEIAVCYAYPDINFNETVALLSQYVEEKWISRIVDYFHLKNCSSNRTADMNRCCAITRLILIDNLFDCNVHRLYDALYLKYGSELEQNKLFWYHLNCHPECAVRRYKGVCVHTAELPYVFGTVSDYLSVEPVNCTWDNSSRIFSNEIISYWIKIAATGRPFSQWPNYVPFTREYFYITPDQNFSPMTWNRNCLIFDQIEEQGEKKASNREHINSQASRHSVPFYKPPTPIRKEESAYRMSVLMGNDLLERLSYYNAGYYCIIERVEFFPGIIRICIDERGDNSLGPLQTPMSSTLGILNESSLLEAKNPIDGKFSISDGSRQYSGYLDFELDRSFLNGQNIIGFQYGSCGYSTARLFQFDQELISRYRVKSA</sequence>
<dbReference type="AlphaFoldDB" id="A0A815K1P1"/>
<dbReference type="SUPFAM" id="SSF56219">
    <property type="entry name" value="DNase I-like"/>
    <property type="match status" value="1"/>
</dbReference>
<gene>
    <name evidence="3" type="ORF">JXQ802_LOCUS33833</name>
    <name evidence="2" type="ORF">PYM288_LOCUS22049</name>
</gene>
<proteinExistence type="predicted"/>
<accession>A0A815K1P1</accession>
<evidence type="ECO:0000313" key="4">
    <source>
        <dbReference type="Proteomes" id="UP000663870"/>
    </source>
</evidence>
<dbReference type="SUPFAM" id="SSF53474">
    <property type="entry name" value="alpha/beta-Hydrolases"/>
    <property type="match status" value="1"/>
</dbReference>
<dbReference type="Pfam" id="PF00135">
    <property type="entry name" value="COesterase"/>
    <property type="match status" value="1"/>
</dbReference>